<name>D9QH22_BRESC</name>
<dbReference type="BioCyc" id="BSUB633149:G1GM8-1667-MONOMER"/>
<dbReference type="HOGENOM" id="CLU_033975_5_0_5"/>
<dbReference type="PANTHER" id="PTHR48228">
    <property type="entry name" value="SUCCINYL-COA--D-CITRAMALATE COA-TRANSFERASE"/>
    <property type="match status" value="1"/>
</dbReference>
<dbReference type="InterPro" id="IPR003673">
    <property type="entry name" value="CoA-Trfase_fam_III"/>
</dbReference>
<dbReference type="PANTHER" id="PTHR48228:SF5">
    <property type="entry name" value="ALPHA-METHYLACYL-COA RACEMASE"/>
    <property type="match status" value="1"/>
</dbReference>
<proteinExistence type="predicted"/>
<dbReference type="RefSeq" id="WP_013269090.1">
    <property type="nucleotide sequence ID" value="NC_014375.1"/>
</dbReference>
<dbReference type="Gene3D" id="3.30.60.110">
    <property type="match status" value="1"/>
</dbReference>
<dbReference type="EMBL" id="CP002102">
    <property type="protein sequence ID" value="ADL00988.1"/>
    <property type="molecule type" value="Genomic_DNA"/>
</dbReference>
<dbReference type="Gene3D" id="3.40.50.10540">
    <property type="entry name" value="Crotonobetainyl-coa:carnitine coa-transferase, domain 1"/>
    <property type="match status" value="1"/>
</dbReference>
<dbReference type="Pfam" id="PF02515">
    <property type="entry name" value="CoA_transf_3"/>
    <property type="match status" value="1"/>
</dbReference>
<evidence type="ECO:0000313" key="1">
    <source>
        <dbReference type="EMBL" id="ADL00988.1"/>
    </source>
</evidence>
<dbReference type="SUPFAM" id="SSF89796">
    <property type="entry name" value="CoA-transferase family III (CaiB/BaiF)"/>
    <property type="match status" value="1"/>
</dbReference>
<evidence type="ECO:0000313" key="2">
    <source>
        <dbReference type="Proteomes" id="UP000002696"/>
    </source>
</evidence>
<dbReference type="InParanoid" id="D9QH22"/>
<gene>
    <name evidence="1" type="ordered locus">Bresu_1677</name>
</gene>
<dbReference type="InterPro" id="IPR044855">
    <property type="entry name" value="CoA-Trfase_III_dom3_sf"/>
</dbReference>
<protein>
    <submittedName>
        <fullName evidence="1">L-carnitine dehydratase/bile acid-inducible protein F</fullName>
    </submittedName>
</protein>
<dbReference type="Gene3D" id="3.30.1540.10">
    <property type="entry name" value="formyl-coa transferase, domain 3"/>
    <property type="match status" value="1"/>
</dbReference>
<dbReference type="Proteomes" id="UP000002696">
    <property type="component" value="Chromosome"/>
</dbReference>
<dbReference type="AlphaFoldDB" id="D9QH22"/>
<dbReference type="InterPro" id="IPR023606">
    <property type="entry name" value="CoA-Trfase_III_dom_1_sf"/>
</dbReference>
<dbReference type="GO" id="GO:0003824">
    <property type="term" value="F:catalytic activity"/>
    <property type="evidence" value="ECO:0007669"/>
    <property type="project" value="InterPro"/>
</dbReference>
<accession>D9QH22</accession>
<sequence>MSHGPLAGLRIVEFDAIGPVPLACMILADLGCEVIRVARPAGAARVWDDIGGTVLHRNRTHVEVDLKREEDRAAVLDLIARADAVMEGFRPGVMERLGLGPDVCLEANPKLAFVRMTGWGQTGPLAPRAGHDINYIALTGALHAMGEADRPPVPPLNYLGDYGGGAMFAVVGLLSAVMSARATGRGQTVDVAMVEGTAVLSSMFHAMIASGLWNDQRGSNLIDGGAPFYRCYACADGGHVAVGALEPQFFALLLDGLGIARDRFSQHDRSIWPEMQAAFEAAFAGRSRNAWAEVFEGVDACVSPVLSFAEAADHPHNRDRGVFPTVNAVRQPAPAPRFSDGEGHIAAKSGALTVDEAIARWASGPPLQG</sequence>
<keyword evidence="2" id="KW-1185">Reference proteome</keyword>
<organism evidence="1 2">
    <name type="scientific">Brevundimonas subvibrioides (strain ATCC 15264 / DSM 4735 / LMG 14903 / NBRC 16000 / CB 81)</name>
    <name type="common">Caulobacter subvibrioides</name>
    <dbReference type="NCBI Taxonomy" id="633149"/>
    <lineage>
        <taxon>Bacteria</taxon>
        <taxon>Pseudomonadati</taxon>
        <taxon>Pseudomonadota</taxon>
        <taxon>Alphaproteobacteria</taxon>
        <taxon>Caulobacterales</taxon>
        <taxon>Caulobacteraceae</taxon>
        <taxon>Brevundimonas</taxon>
    </lineage>
</organism>
<dbReference type="KEGG" id="bsb:Bresu_1677"/>
<dbReference type="eggNOG" id="COG1804">
    <property type="taxonomic scope" value="Bacteria"/>
</dbReference>
<dbReference type="STRING" id="633149.Bresu_1677"/>
<dbReference type="OrthoDB" id="7488526at2"/>
<dbReference type="InterPro" id="IPR050509">
    <property type="entry name" value="CoA-transferase_III"/>
</dbReference>
<reference evidence="2" key="1">
    <citation type="journal article" date="2011" name="J. Bacteriol.">
        <title>Genome sequences of eight morphologically diverse alphaproteobacteria.</title>
        <authorList>
            <consortium name="US DOE Joint Genome Institute"/>
            <person name="Brown P.J."/>
            <person name="Kysela D.T."/>
            <person name="Buechlein A."/>
            <person name="Hemmerich C."/>
            <person name="Brun Y.V."/>
        </authorList>
    </citation>
    <scope>NUCLEOTIDE SEQUENCE [LARGE SCALE GENOMIC DNA]</scope>
    <source>
        <strain evidence="2">ATCC 15264 / DSM 4735 / LMG 14903 / NBRC 16000 / CB 81</strain>
    </source>
</reference>